<dbReference type="EMBL" id="JAIVGD010000011">
    <property type="protein sequence ID" value="KAH0769196.1"/>
    <property type="molecule type" value="Genomic_DNA"/>
</dbReference>
<organism evidence="1 2">
    <name type="scientific">Solanum tuberosum</name>
    <name type="common">Potato</name>
    <dbReference type="NCBI Taxonomy" id="4113"/>
    <lineage>
        <taxon>Eukaryota</taxon>
        <taxon>Viridiplantae</taxon>
        <taxon>Streptophyta</taxon>
        <taxon>Embryophyta</taxon>
        <taxon>Tracheophyta</taxon>
        <taxon>Spermatophyta</taxon>
        <taxon>Magnoliopsida</taxon>
        <taxon>eudicotyledons</taxon>
        <taxon>Gunneridae</taxon>
        <taxon>Pentapetalae</taxon>
        <taxon>asterids</taxon>
        <taxon>lamiids</taxon>
        <taxon>Solanales</taxon>
        <taxon>Solanaceae</taxon>
        <taxon>Solanoideae</taxon>
        <taxon>Solaneae</taxon>
        <taxon>Solanum</taxon>
    </lineage>
</organism>
<keyword evidence="2" id="KW-1185">Reference proteome</keyword>
<dbReference type="Proteomes" id="UP000826656">
    <property type="component" value="Unassembled WGS sequence"/>
</dbReference>
<protein>
    <submittedName>
        <fullName evidence="1">Uncharacterized protein</fullName>
    </submittedName>
</protein>
<evidence type="ECO:0000313" key="2">
    <source>
        <dbReference type="Proteomes" id="UP000826656"/>
    </source>
</evidence>
<gene>
    <name evidence="1" type="ORF">KY290_013177</name>
</gene>
<comment type="caution">
    <text evidence="1">The sequence shown here is derived from an EMBL/GenBank/DDBJ whole genome shotgun (WGS) entry which is preliminary data.</text>
</comment>
<proteinExistence type="predicted"/>
<evidence type="ECO:0000313" key="1">
    <source>
        <dbReference type="EMBL" id="KAH0769196.1"/>
    </source>
</evidence>
<accession>A0ABQ7VKY8</accession>
<sequence>MSLDPLEGKSGASSRAWDNIIGFRSYYVGLVACPHRPSLERIAQSTSGVSSPHRPSLAPIAQSTSGVAWPHRPSLAPIAQSTSAVECPHRPRLALHWSRCRRQHADVLEFPKSKECQTPFMHNNIFIYFPSSILNVSASRGSFPPN</sequence>
<reference evidence="1 2" key="1">
    <citation type="journal article" date="2021" name="bioRxiv">
        <title>Chromosome-scale and haplotype-resolved genome assembly of a tetraploid potato cultivar.</title>
        <authorList>
            <person name="Sun H."/>
            <person name="Jiao W.-B."/>
            <person name="Krause K."/>
            <person name="Campoy J.A."/>
            <person name="Goel M."/>
            <person name="Folz-Donahue K."/>
            <person name="Kukat C."/>
            <person name="Huettel B."/>
            <person name="Schneeberger K."/>
        </authorList>
    </citation>
    <scope>NUCLEOTIDE SEQUENCE [LARGE SCALE GENOMIC DNA]</scope>
    <source>
        <strain evidence="1">SolTubOtavaFocal</strain>
        <tissue evidence="1">Leaves</tissue>
    </source>
</reference>
<name>A0ABQ7VKY8_SOLTU</name>